<protein>
    <submittedName>
        <fullName evidence="1">Uncharacterized protein</fullName>
    </submittedName>
</protein>
<name>A0ACD3A949_9AGAR</name>
<gene>
    <name evidence="1" type="ORF">BDN72DRAFT_827689</name>
</gene>
<reference evidence="1 2" key="1">
    <citation type="journal article" date="2019" name="Nat. Ecol. Evol.">
        <title>Megaphylogeny resolves global patterns of mushroom evolution.</title>
        <authorList>
            <person name="Varga T."/>
            <person name="Krizsan K."/>
            <person name="Foldi C."/>
            <person name="Dima B."/>
            <person name="Sanchez-Garcia M."/>
            <person name="Sanchez-Ramirez S."/>
            <person name="Szollosi G.J."/>
            <person name="Szarkandi J.G."/>
            <person name="Papp V."/>
            <person name="Albert L."/>
            <person name="Andreopoulos W."/>
            <person name="Angelini C."/>
            <person name="Antonin V."/>
            <person name="Barry K.W."/>
            <person name="Bougher N.L."/>
            <person name="Buchanan P."/>
            <person name="Buyck B."/>
            <person name="Bense V."/>
            <person name="Catcheside P."/>
            <person name="Chovatia M."/>
            <person name="Cooper J."/>
            <person name="Damon W."/>
            <person name="Desjardin D."/>
            <person name="Finy P."/>
            <person name="Geml J."/>
            <person name="Haridas S."/>
            <person name="Hughes K."/>
            <person name="Justo A."/>
            <person name="Karasinski D."/>
            <person name="Kautmanova I."/>
            <person name="Kiss B."/>
            <person name="Kocsube S."/>
            <person name="Kotiranta H."/>
            <person name="LaButti K.M."/>
            <person name="Lechner B.E."/>
            <person name="Liimatainen K."/>
            <person name="Lipzen A."/>
            <person name="Lukacs Z."/>
            <person name="Mihaltcheva S."/>
            <person name="Morgado L.N."/>
            <person name="Niskanen T."/>
            <person name="Noordeloos M.E."/>
            <person name="Ohm R.A."/>
            <person name="Ortiz-Santana B."/>
            <person name="Ovrebo C."/>
            <person name="Racz N."/>
            <person name="Riley R."/>
            <person name="Savchenko A."/>
            <person name="Shiryaev A."/>
            <person name="Soop K."/>
            <person name="Spirin V."/>
            <person name="Szebenyi C."/>
            <person name="Tomsovsky M."/>
            <person name="Tulloss R.E."/>
            <person name="Uehling J."/>
            <person name="Grigoriev I.V."/>
            <person name="Vagvolgyi C."/>
            <person name="Papp T."/>
            <person name="Martin F.M."/>
            <person name="Miettinen O."/>
            <person name="Hibbett D.S."/>
            <person name="Nagy L.G."/>
        </authorList>
    </citation>
    <scope>NUCLEOTIDE SEQUENCE [LARGE SCALE GENOMIC DNA]</scope>
    <source>
        <strain evidence="1 2">NL-1719</strain>
    </source>
</reference>
<organism evidence="1 2">
    <name type="scientific">Pluteus cervinus</name>
    <dbReference type="NCBI Taxonomy" id="181527"/>
    <lineage>
        <taxon>Eukaryota</taxon>
        <taxon>Fungi</taxon>
        <taxon>Dikarya</taxon>
        <taxon>Basidiomycota</taxon>
        <taxon>Agaricomycotina</taxon>
        <taxon>Agaricomycetes</taxon>
        <taxon>Agaricomycetidae</taxon>
        <taxon>Agaricales</taxon>
        <taxon>Pluteineae</taxon>
        <taxon>Pluteaceae</taxon>
        <taxon>Pluteus</taxon>
    </lineage>
</organism>
<dbReference type="Proteomes" id="UP000308600">
    <property type="component" value="Unassembled WGS sequence"/>
</dbReference>
<dbReference type="EMBL" id="ML208596">
    <property type="protein sequence ID" value="TFK62237.1"/>
    <property type="molecule type" value="Genomic_DNA"/>
</dbReference>
<accession>A0ACD3A949</accession>
<evidence type="ECO:0000313" key="1">
    <source>
        <dbReference type="EMBL" id="TFK62237.1"/>
    </source>
</evidence>
<sequence>MDRPPWMSQVASEESDSAEGTVNRPNFLTTILDNAIRGADFTSDDARRYLGLALAPLPSDQRQKVLIDFWHSISGRDLNSAEILDLTILVLEALAENTLTTRLRVPPVLQCVLLFWRCMLPNNAPFTHKAFEFLLQHSDSAVPQDAPGELLLIILLVTQSQDLQHGPHRCHFGMAFSAVFRSLISLASRPSLSRHMTAILAGWAILSARRAPSMPETLSLVDLAHRHVTRTRIRSLIPDHHVVYLLFRARVYALQSHRSQGRVVAAIRAIEEARRYVSDTDVHSIERLCQVFSTIVNVSRSDYHIKFHLLYPFVQWATPLLPVESHLRGRFLAKREFVIDCHLHTLLPFRELDAPDRTVHNMFQCAASLIPPVELNARDIAFIRDQFVQTRSGFVEVPCTQPEEYPAGAVQFMTSVTADLTTQIERSLQGSHRLLHSSFFAALVARAMGVPTAMHLYRYFMSNLHGHIFTMVPLPMRYEVYHRIFGIIPDAISYATELEQYDLALEWNDRGRAVIWGQILHLRFPYLKELRDADPALAKRWVDVTAQMYASLIAPFHNESIKDISKSTIQLQYSMMDIKKLNNPKFNTFFADKTYKDIQSSALALGGPIIFLNVNRYSSSALAVVPTSEHVLHIPLPSIDYKVLTSMQMLFSRYIESGGRGEELTPERIGKLVKTLDSPPLPPRSIVSFPEVLRYLWIQIIEPVLKALKIKPSSPESSDQLPRVWWSPSGPLSSLPVHAAGDYNKDELGNKISDYVVSSYCPSTSIIHYASRPEEGFQNFRMLAVANPEGCRLPGTEGDLEAINTYVPDPQVRVTVLSKTGATIEAVKREIERATWVHFACHAKQNTESPLDSTLILANHARLSLTEIAKLSLPHAEFAFLSACQTAQGTGSNLAGNPNESEHLAAGMLVAGYRSVVGSMWNVSDECAPKVAREVYKRLFENGKPDYRRAAYALHDAVQALRKDGVGFGFWVPFIHLGV</sequence>
<evidence type="ECO:0000313" key="2">
    <source>
        <dbReference type="Proteomes" id="UP000308600"/>
    </source>
</evidence>
<proteinExistence type="predicted"/>
<keyword evidence="2" id="KW-1185">Reference proteome</keyword>